<dbReference type="InterPro" id="IPR021414">
    <property type="entry name" value="DUF3054"/>
</dbReference>
<feature type="transmembrane region" description="Helical" evidence="1">
    <location>
        <begin position="85"/>
        <end position="107"/>
    </location>
</feature>
<reference evidence="3" key="1">
    <citation type="journal article" date="2019" name="Int. J. Syst. Evol. Microbiol.">
        <title>The Global Catalogue of Microorganisms (GCM) 10K type strain sequencing project: providing services to taxonomists for standard genome sequencing and annotation.</title>
        <authorList>
            <consortium name="The Broad Institute Genomics Platform"/>
            <consortium name="The Broad Institute Genome Sequencing Center for Infectious Disease"/>
            <person name="Wu L."/>
            <person name="Ma J."/>
        </authorList>
    </citation>
    <scope>NUCLEOTIDE SEQUENCE [LARGE SCALE GENOMIC DNA]</scope>
    <source>
        <strain evidence="3">JCM 16546</strain>
    </source>
</reference>
<sequence>MFVFAIDLLLVLAFCAIGRASHEEPALGAGFVETAWPFVVGLAGGWALILVRRLRPDTLAAGGVAFAVTVTGGMLLRALSGQGTAVAFVIVAVLTLLVQLVGWRLAWRAARALRGGRRVSAR</sequence>
<keyword evidence="1" id="KW-1133">Transmembrane helix</keyword>
<evidence type="ECO:0000313" key="3">
    <source>
        <dbReference type="Proteomes" id="UP001410795"/>
    </source>
</evidence>
<keyword evidence="1" id="KW-0472">Membrane</keyword>
<feature type="transmembrane region" description="Helical" evidence="1">
    <location>
        <begin position="30"/>
        <end position="51"/>
    </location>
</feature>
<feature type="transmembrane region" description="Helical" evidence="1">
    <location>
        <begin position="58"/>
        <end position="79"/>
    </location>
</feature>
<keyword evidence="1" id="KW-0812">Transmembrane</keyword>
<protein>
    <recommendedName>
        <fullName evidence="4">DUF3054 domain-containing protein</fullName>
    </recommendedName>
</protein>
<evidence type="ECO:0000256" key="1">
    <source>
        <dbReference type="SAM" id="Phobius"/>
    </source>
</evidence>
<gene>
    <name evidence="2" type="ORF">GCM10022202_08150</name>
</gene>
<keyword evidence="3" id="KW-1185">Reference proteome</keyword>
<accession>A0ABP7B6D1</accession>
<organism evidence="2 3">
    <name type="scientific">Microbacterium marinilacus</name>
    <dbReference type="NCBI Taxonomy" id="415209"/>
    <lineage>
        <taxon>Bacteria</taxon>
        <taxon>Bacillati</taxon>
        <taxon>Actinomycetota</taxon>
        <taxon>Actinomycetes</taxon>
        <taxon>Micrococcales</taxon>
        <taxon>Microbacteriaceae</taxon>
        <taxon>Microbacterium</taxon>
    </lineage>
</organism>
<evidence type="ECO:0008006" key="4">
    <source>
        <dbReference type="Google" id="ProtNLM"/>
    </source>
</evidence>
<evidence type="ECO:0000313" key="2">
    <source>
        <dbReference type="EMBL" id="GAA3650879.1"/>
    </source>
</evidence>
<dbReference type="Proteomes" id="UP001410795">
    <property type="component" value="Unassembled WGS sequence"/>
</dbReference>
<dbReference type="Pfam" id="PF11255">
    <property type="entry name" value="DUF3054"/>
    <property type="match status" value="1"/>
</dbReference>
<dbReference type="EMBL" id="BAAAYV010000005">
    <property type="protein sequence ID" value="GAA3650879.1"/>
    <property type="molecule type" value="Genomic_DNA"/>
</dbReference>
<comment type="caution">
    <text evidence="2">The sequence shown here is derived from an EMBL/GenBank/DDBJ whole genome shotgun (WGS) entry which is preliminary data.</text>
</comment>
<name>A0ABP7B6D1_9MICO</name>
<proteinExistence type="predicted"/>